<gene>
    <name evidence="2" type="ORF">LY08_00798</name>
</gene>
<keyword evidence="1" id="KW-0812">Transmembrane</keyword>
<keyword evidence="3" id="KW-1185">Reference proteome</keyword>
<dbReference type="AlphaFoldDB" id="A0A327RJ63"/>
<evidence type="ECO:0000313" key="3">
    <source>
        <dbReference type="Proteomes" id="UP000248703"/>
    </source>
</evidence>
<organism evidence="2 3">
    <name type="scientific">Olleya aquimaris</name>
    <dbReference type="NCBI Taxonomy" id="639310"/>
    <lineage>
        <taxon>Bacteria</taxon>
        <taxon>Pseudomonadati</taxon>
        <taxon>Bacteroidota</taxon>
        <taxon>Flavobacteriia</taxon>
        <taxon>Flavobacteriales</taxon>
        <taxon>Flavobacteriaceae</taxon>
    </lineage>
</organism>
<dbReference type="OrthoDB" id="1450918at2"/>
<sequence length="74" mass="8744">MSKSWTLTIAIVMFLIFTYVYWKLTKGYVQKVMGKKMWSHWGNQTFYWTNVLLVSGFLTVLVIYLLRSSKIVAI</sequence>
<feature type="transmembrane region" description="Helical" evidence="1">
    <location>
        <begin position="6"/>
        <end position="24"/>
    </location>
</feature>
<proteinExistence type="predicted"/>
<dbReference type="RefSeq" id="WP_111659134.1">
    <property type="nucleotide sequence ID" value="NZ_QLLO01000002.1"/>
</dbReference>
<reference evidence="2 3" key="1">
    <citation type="submission" date="2018-06" db="EMBL/GenBank/DDBJ databases">
        <title>Genomic Encyclopedia of Archaeal and Bacterial Type Strains, Phase II (KMG-II): from individual species to whole genera.</title>
        <authorList>
            <person name="Goeker M."/>
        </authorList>
    </citation>
    <scope>NUCLEOTIDE SEQUENCE [LARGE SCALE GENOMIC DNA]</scope>
    <source>
        <strain evidence="2 3">DSM 24464</strain>
    </source>
</reference>
<evidence type="ECO:0000313" key="2">
    <source>
        <dbReference type="EMBL" id="RAJ17020.1"/>
    </source>
</evidence>
<keyword evidence="1" id="KW-1133">Transmembrane helix</keyword>
<comment type="caution">
    <text evidence="2">The sequence shown here is derived from an EMBL/GenBank/DDBJ whole genome shotgun (WGS) entry which is preliminary data.</text>
</comment>
<dbReference type="EMBL" id="QLLO01000002">
    <property type="protein sequence ID" value="RAJ17020.1"/>
    <property type="molecule type" value="Genomic_DNA"/>
</dbReference>
<keyword evidence="1" id="KW-0472">Membrane</keyword>
<dbReference type="Proteomes" id="UP000248703">
    <property type="component" value="Unassembled WGS sequence"/>
</dbReference>
<evidence type="ECO:0000256" key="1">
    <source>
        <dbReference type="SAM" id="Phobius"/>
    </source>
</evidence>
<name>A0A327RJ63_9FLAO</name>
<accession>A0A327RJ63</accession>
<protein>
    <submittedName>
        <fullName evidence="2">Uncharacterized protein</fullName>
    </submittedName>
</protein>
<feature type="transmembrane region" description="Helical" evidence="1">
    <location>
        <begin position="45"/>
        <end position="66"/>
    </location>
</feature>